<proteinExistence type="predicted"/>
<dbReference type="EMBL" id="MU629758">
    <property type="protein sequence ID" value="KAJ1255312.1"/>
    <property type="molecule type" value="Genomic_DNA"/>
</dbReference>
<dbReference type="PANTHER" id="PTHR33710">
    <property type="entry name" value="BNAC02G09200D PROTEIN"/>
    <property type="match status" value="1"/>
</dbReference>
<dbReference type="SUPFAM" id="SSF56219">
    <property type="entry name" value="DNase I-like"/>
    <property type="match status" value="1"/>
</dbReference>
<dbReference type="InterPro" id="IPR036691">
    <property type="entry name" value="Endo/exonu/phosph_ase_sf"/>
</dbReference>
<name>A0A9W8CF02_9POAL</name>
<evidence type="ECO:0000313" key="1">
    <source>
        <dbReference type="EMBL" id="KAJ1255312.1"/>
    </source>
</evidence>
<sequence length="247" mass="27821">MNVLITNARGMNNIEKQRERRELIKKNKASIVGKVCETRNRRLLWQQLINLRLSIQGPWLAAGDFHTVRTVGEKMGAFFFLYCLQNANLTDLRSSGHILYWSNQSGGARRIIGRLDRALVNPEWIQKLHASCAEYLTPGCSDHAPILVLFRLSALDQSHESTFACGNPTPIDVVKKAPGHGKSNVSSKKNKLKNTKLALKAWDKQSFGKAGDRVRICGNKVNEILFKQDLIQMDPLNAELVDEEKES</sequence>
<dbReference type="PANTHER" id="PTHR33710:SF80">
    <property type="entry name" value="ENDONUCLEASE_EXONUCLEASE_PHOSPHATASE"/>
    <property type="match status" value="1"/>
</dbReference>
<dbReference type="AlphaFoldDB" id="A0A9W8CF02"/>
<protein>
    <recommendedName>
        <fullName evidence="3">Endonuclease/exonuclease/phosphatase domain-containing protein</fullName>
    </recommendedName>
</protein>
<accession>A0A9W8CF02</accession>
<keyword evidence="2" id="KW-1185">Reference proteome</keyword>
<dbReference type="Gene3D" id="3.60.10.10">
    <property type="entry name" value="Endonuclease/exonuclease/phosphatase"/>
    <property type="match status" value="1"/>
</dbReference>
<dbReference type="OrthoDB" id="786811at2759"/>
<reference evidence="1 2" key="1">
    <citation type="submission" date="2022-10" db="EMBL/GenBank/DDBJ databases">
        <title>WGS assembly of Paspalum vaginatum 540-79.</title>
        <authorList>
            <person name="Sun G."/>
            <person name="Wase N."/>
            <person name="Shu S."/>
            <person name="Jenkins J."/>
            <person name="Zhou B."/>
            <person name="Torres-Rodriguez J."/>
            <person name="Chen C."/>
            <person name="Sandor L."/>
            <person name="Plott C."/>
            <person name="Yoshinga Y."/>
            <person name="Daum C."/>
            <person name="Qi P."/>
            <person name="Barry K."/>
            <person name="Lipzen A."/>
            <person name="Berry L."/>
            <person name="Pedersen C."/>
            <person name="Gottilla T."/>
            <person name="Foltz A."/>
            <person name="Yu H."/>
            <person name="O'Malley R."/>
            <person name="Zhang C."/>
            <person name="Devos K."/>
            <person name="Sigmon B."/>
            <person name="Yu B."/>
            <person name="Obata T."/>
            <person name="Schmutz J."/>
            <person name="Schnable J."/>
        </authorList>
    </citation>
    <scope>NUCLEOTIDE SEQUENCE [LARGE SCALE GENOMIC DNA]</scope>
    <source>
        <strain evidence="2">cv. 540-79</strain>
    </source>
</reference>
<organism evidence="1 2">
    <name type="scientific">Paspalum vaginatum</name>
    <name type="common">seashore paspalum</name>
    <dbReference type="NCBI Taxonomy" id="158149"/>
    <lineage>
        <taxon>Eukaryota</taxon>
        <taxon>Viridiplantae</taxon>
        <taxon>Streptophyta</taxon>
        <taxon>Embryophyta</taxon>
        <taxon>Tracheophyta</taxon>
        <taxon>Spermatophyta</taxon>
        <taxon>Magnoliopsida</taxon>
        <taxon>Liliopsida</taxon>
        <taxon>Poales</taxon>
        <taxon>Poaceae</taxon>
        <taxon>PACMAD clade</taxon>
        <taxon>Panicoideae</taxon>
        <taxon>Andropogonodae</taxon>
        <taxon>Paspaleae</taxon>
        <taxon>Paspalinae</taxon>
        <taxon>Paspalum</taxon>
    </lineage>
</organism>
<comment type="caution">
    <text evidence="1">The sequence shown here is derived from an EMBL/GenBank/DDBJ whole genome shotgun (WGS) entry which is preliminary data.</text>
</comment>
<gene>
    <name evidence="1" type="ORF">BS78_K266000</name>
</gene>
<evidence type="ECO:0008006" key="3">
    <source>
        <dbReference type="Google" id="ProtNLM"/>
    </source>
</evidence>
<dbReference type="Proteomes" id="UP001164776">
    <property type="component" value="Unassembled WGS sequence"/>
</dbReference>
<evidence type="ECO:0000313" key="2">
    <source>
        <dbReference type="Proteomes" id="UP001164776"/>
    </source>
</evidence>